<evidence type="ECO:0008006" key="3">
    <source>
        <dbReference type="Google" id="ProtNLM"/>
    </source>
</evidence>
<dbReference type="InterPro" id="IPR012338">
    <property type="entry name" value="Beta-lactam/transpept-like"/>
</dbReference>
<dbReference type="Gene3D" id="3.40.710.10">
    <property type="entry name" value="DD-peptidase/beta-lactamase superfamily"/>
    <property type="match status" value="1"/>
</dbReference>
<keyword evidence="2" id="KW-1185">Reference proteome</keyword>
<dbReference type="Proteomes" id="UP001164693">
    <property type="component" value="Chromosome"/>
</dbReference>
<gene>
    <name evidence="1" type="ORF">M6B22_12720</name>
</gene>
<dbReference type="SUPFAM" id="SSF56601">
    <property type="entry name" value="beta-lactamase/transpeptidase-like"/>
    <property type="match status" value="1"/>
</dbReference>
<dbReference type="EMBL" id="CP097463">
    <property type="protein sequence ID" value="WAX55408.1"/>
    <property type="molecule type" value="Genomic_DNA"/>
</dbReference>
<evidence type="ECO:0000313" key="1">
    <source>
        <dbReference type="EMBL" id="WAX55408.1"/>
    </source>
</evidence>
<name>A0ABY7JUN0_9ACTN</name>
<sequence length="220" mass="23339">MTSGVAVLDTSTNRLYAGGNSTGYYASASVVKTLIAARLLIEKKMHGVVATKARAMITQSDNDAAWALYPSVGKDALLPWMERHYGIEIGAPPTMPGIWGSTQISARGIVTFYAAVRHDKAVWPWLSSAMHDYAPRSSSGEPNLFGIAVPAPGAAVKNGWDTNRDVKAPSNAIVNSTGFVQGDRYAVAILSEGAGSLYYSGGERIVTDEATILLPHGRVV</sequence>
<reference evidence="1" key="1">
    <citation type="submission" date="2022-05" db="EMBL/GenBank/DDBJ databases">
        <title>Jatrophihabitans sp. SB3-54 whole genome sequence.</title>
        <authorList>
            <person name="Suh M.K."/>
            <person name="Eom M.K."/>
            <person name="Kim J.S."/>
            <person name="Kim H.S."/>
            <person name="Do H.E."/>
            <person name="Shin Y.K."/>
            <person name="Lee J.-S."/>
        </authorList>
    </citation>
    <scope>NUCLEOTIDE SEQUENCE</scope>
    <source>
        <strain evidence="1">SB3-54</strain>
    </source>
</reference>
<proteinExistence type="predicted"/>
<protein>
    <recommendedName>
        <fullName evidence="3">Serine hydrolase</fullName>
    </recommendedName>
</protein>
<dbReference type="RefSeq" id="WP_269441918.1">
    <property type="nucleotide sequence ID" value="NZ_CP097463.1"/>
</dbReference>
<organism evidence="1 2">
    <name type="scientific">Jatrophihabitans cynanchi</name>
    <dbReference type="NCBI Taxonomy" id="2944128"/>
    <lineage>
        <taxon>Bacteria</taxon>
        <taxon>Bacillati</taxon>
        <taxon>Actinomycetota</taxon>
        <taxon>Actinomycetes</taxon>
        <taxon>Jatrophihabitantales</taxon>
        <taxon>Jatrophihabitantaceae</taxon>
        <taxon>Jatrophihabitans</taxon>
    </lineage>
</organism>
<accession>A0ABY7JUN0</accession>
<evidence type="ECO:0000313" key="2">
    <source>
        <dbReference type="Proteomes" id="UP001164693"/>
    </source>
</evidence>